<comment type="caution">
    <text evidence="2">The sequence shown here is derived from an EMBL/GenBank/DDBJ whole genome shotgun (WGS) entry which is preliminary data.</text>
</comment>
<reference evidence="1" key="2">
    <citation type="journal article" date="2020" name="mSystems">
        <title>Genome- and Community-Level Interaction Insights into Carbon Utilization and Element Cycling Functions of Hydrothermarchaeota in Hydrothermal Sediment.</title>
        <authorList>
            <person name="Zhou Z."/>
            <person name="Liu Y."/>
            <person name="Xu W."/>
            <person name="Pan J."/>
            <person name="Luo Z.H."/>
            <person name="Li M."/>
        </authorList>
    </citation>
    <scope>NUCLEOTIDE SEQUENCE [LARGE SCALE GENOMIC DNA]</scope>
    <source>
        <strain evidence="1">SpSt-1261</strain>
    </source>
</reference>
<gene>
    <name evidence="2" type="ORF">C0188_01745</name>
    <name evidence="1" type="ORF">ENO39_02240</name>
</gene>
<evidence type="ECO:0000313" key="2">
    <source>
        <dbReference type="EMBL" id="PMB75813.1"/>
    </source>
</evidence>
<dbReference type="EMBL" id="DSFH01000036">
    <property type="protein sequence ID" value="HEW63864.1"/>
    <property type="molecule type" value="Genomic_DNA"/>
</dbReference>
<name>A0A2J6N3L9_9CREN</name>
<proteinExistence type="predicted"/>
<dbReference type="RefSeq" id="WP_272985169.1">
    <property type="nucleotide sequence ID" value="NZ_DSFH01000036.1"/>
</dbReference>
<accession>A0A2J6N3L9</accession>
<dbReference type="AlphaFoldDB" id="A0A2J6N3L9"/>
<evidence type="ECO:0000313" key="1">
    <source>
        <dbReference type="EMBL" id="HEW63864.1"/>
    </source>
</evidence>
<sequence>MQKNIKQANFLDIESMALGNKLASVKIENCGEETSKIVAEDNLGNIYETPCEQKKIVSKSYMIINNYIKWSKLVIES</sequence>
<evidence type="ECO:0000313" key="3">
    <source>
        <dbReference type="Proteomes" id="UP000237153"/>
    </source>
</evidence>
<organism evidence="2 3">
    <name type="scientific">Fervidicoccus fontis</name>
    <dbReference type="NCBI Taxonomy" id="683846"/>
    <lineage>
        <taxon>Archaea</taxon>
        <taxon>Thermoproteota</taxon>
        <taxon>Thermoprotei</taxon>
        <taxon>Fervidicoccales</taxon>
        <taxon>Fervidicoccaceae</taxon>
        <taxon>Fervidicoccus</taxon>
    </lineage>
</organism>
<protein>
    <submittedName>
        <fullName evidence="2">Uncharacterized protein</fullName>
    </submittedName>
</protein>
<dbReference type="Proteomes" id="UP000886076">
    <property type="component" value="Unassembled WGS sequence"/>
</dbReference>
<dbReference type="EMBL" id="PNIM01000006">
    <property type="protein sequence ID" value="PMB75813.1"/>
    <property type="molecule type" value="Genomic_DNA"/>
</dbReference>
<dbReference type="Proteomes" id="UP000237153">
    <property type="component" value="Unassembled WGS sequence"/>
</dbReference>
<reference evidence="2 3" key="1">
    <citation type="submission" date="2018-01" db="EMBL/GenBank/DDBJ databases">
        <title>Metagenomic assembled genomes from two thermal pools in the Uzon Caldera, Kamchatka, Russia.</title>
        <authorList>
            <person name="Wilkins L."/>
            <person name="Ettinger C."/>
        </authorList>
    </citation>
    <scope>NUCLEOTIDE SEQUENCE [LARGE SCALE GENOMIC DNA]</scope>
    <source>
        <strain evidence="2">ZAV-06</strain>
    </source>
</reference>